<proteinExistence type="predicted"/>
<gene>
    <name evidence="2" type="ORF">DVS28_a0485</name>
</gene>
<dbReference type="RefSeq" id="WP_164709837.1">
    <property type="nucleotide sequence ID" value="NZ_CP031165.1"/>
</dbReference>
<evidence type="ECO:0000313" key="3">
    <source>
        <dbReference type="Proteomes" id="UP000264006"/>
    </source>
</evidence>
<dbReference type="KEGG" id="euz:DVS28_a0485"/>
<sequence>MSHATAVPNPTRPAPRRSSVHRTAGLAAVVLALLLPLMTAVPSAAQAGSSAFDGDPGTTERILAGDPAAAALEVSRTRFADAGAGDRQAAHAVVATTEAFADSLAGAALTTDGPLLLTGSDGLADAAAAELDRVLADGGTVYVLGGEAALSPAVADDITALGLVVVRLAGVTRVETALAVADEVRRLTPSSVVLLARSDGAEGNPTSAWADSMTGGSLAAAARIPIVVTPTTEMHPAVATWLDTVQPDRTVLLGGDAALTEAVEDAAPNAERLDGPERTATAAAIAGSDLWPASSTRRFVVLDGGRADGWAYGLSGAGIAADASAPPLMVVGNVSPSTRREVSTCGPADVDLLLVGDDSVIDDDIEQTLTTFDGQACASEFARLSPFDSCDATLGFFVEEGLERVGPYGLDGYWYDAPFLEDGPVGEPVAAPAPDEGGASDGDAPPAPAAPQEESAGDDSGDGSVEVSDTNVQEVGVDEPDWVKTNGEAAYVSNGREVEVMDLTAGDAPVHVTSLAVPGEVWGHDLLLDEDVLLVLSRGDGFVYPVDGPPAETSFMPPYYYPDPTTRIARYDVSTPTAPVLLDDTVIDGDYRSARMVDGTVRLVTSSNPSGLHFVYPADGSQDAHDAALAHNRRVIEASTIDQWLPTVGEGDDARPAVDCDAVFAPPGFSGMATVLVSTIDVASSVQPTSSAAVLANAETIYASTDRLVVSSSQWGAWNDARPEAVTTQLHSFDISDPAATTYVASGEVPGYVLNSFALSERDGYYRIATTTQPPWQGDEVAAPRTDNGVTILTEGGSELFETGRVFGLGEGERIFAVRYLGDIAAVVTFEQIDPLYLVDLTNPQAPRVTGELKIPGVSRYLHPLGEDHLLGVGQDGDDDGRLTGLQVSLFDISDRADPTRVDSLEFGPGDSPVEWDHKAFLYWSRLGRAFVPSTLYGPDYSGFRGGVQAIDVSTADNTLTLAGEVNQPTQQGGYTPAPDRTFVADGTLYTVSYRGISAHDVSSLADFGFAEFPGTQDECCMVVD</sequence>
<evidence type="ECO:0000313" key="2">
    <source>
        <dbReference type="EMBL" id="AXV05192.1"/>
    </source>
</evidence>
<dbReference type="InterPro" id="IPR007253">
    <property type="entry name" value="Cell_wall-bd_2"/>
</dbReference>
<dbReference type="Proteomes" id="UP000264006">
    <property type="component" value="Chromosome"/>
</dbReference>
<dbReference type="Pfam" id="PF04122">
    <property type="entry name" value="CW_binding_2"/>
    <property type="match status" value="2"/>
</dbReference>
<dbReference type="PANTHER" id="PTHR30032:SF8">
    <property type="entry name" value="GERMINATION-SPECIFIC N-ACETYLMURAMOYL-L-ALANINE AMIDASE"/>
    <property type="match status" value="1"/>
</dbReference>
<feature type="compositionally biased region" description="Low complexity" evidence="1">
    <location>
        <begin position="425"/>
        <end position="454"/>
    </location>
</feature>
<organism evidence="2 3">
    <name type="scientific">Euzebya pacifica</name>
    <dbReference type="NCBI Taxonomy" id="1608957"/>
    <lineage>
        <taxon>Bacteria</taxon>
        <taxon>Bacillati</taxon>
        <taxon>Actinomycetota</taxon>
        <taxon>Nitriliruptoria</taxon>
        <taxon>Euzebyales</taxon>
    </lineage>
</organism>
<evidence type="ECO:0008006" key="4">
    <source>
        <dbReference type="Google" id="ProtNLM"/>
    </source>
</evidence>
<name>A0A346XSJ5_9ACTN</name>
<dbReference type="EMBL" id="CP031165">
    <property type="protein sequence ID" value="AXV05192.1"/>
    <property type="molecule type" value="Genomic_DNA"/>
</dbReference>
<dbReference type="InterPro" id="IPR019198">
    <property type="entry name" value="Beta_propeller_containing"/>
</dbReference>
<feature type="region of interest" description="Disordered" evidence="1">
    <location>
        <begin position="1"/>
        <end position="20"/>
    </location>
</feature>
<dbReference type="Pfam" id="PF09826">
    <property type="entry name" value="Beta_propel"/>
    <property type="match status" value="1"/>
</dbReference>
<keyword evidence="3" id="KW-1185">Reference proteome</keyword>
<evidence type="ECO:0000256" key="1">
    <source>
        <dbReference type="SAM" id="MobiDB-lite"/>
    </source>
</evidence>
<feature type="region of interest" description="Disordered" evidence="1">
    <location>
        <begin position="425"/>
        <end position="467"/>
    </location>
</feature>
<reference evidence="2 3" key="1">
    <citation type="submission" date="2018-09" db="EMBL/GenBank/DDBJ databases">
        <title>Complete genome sequence of Euzebya sp. DY32-46 isolated from seawater of Pacific Ocean.</title>
        <authorList>
            <person name="Xu L."/>
            <person name="Wu Y.-H."/>
            <person name="Xu X.-W."/>
        </authorList>
    </citation>
    <scope>NUCLEOTIDE SEQUENCE [LARGE SCALE GENOMIC DNA]</scope>
    <source>
        <strain evidence="2 3">DY32-46</strain>
    </source>
</reference>
<dbReference type="PANTHER" id="PTHR30032">
    <property type="entry name" value="N-ACETYLMURAMOYL-L-ALANINE AMIDASE-RELATED"/>
    <property type="match status" value="1"/>
</dbReference>
<dbReference type="InterPro" id="IPR051922">
    <property type="entry name" value="Bact_Sporulation_Assoc"/>
</dbReference>
<accession>A0A346XSJ5</accession>
<dbReference type="AlphaFoldDB" id="A0A346XSJ5"/>
<protein>
    <recommendedName>
        <fullName evidence="4">Beta propeller domain-containing protein</fullName>
    </recommendedName>
</protein>